<dbReference type="AlphaFoldDB" id="A0AAU7BH95"/>
<name>A0AAU7BH95_9PSED</name>
<evidence type="ECO:0000313" key="1">
    <source>
        <dbReference type="EMBL" id="XBG31922.1"/>
    </source>
</evidence>
<reference evidence="1" key="2">
    <citation type="submission" date="2024-05" db="EMBL/GenBank/DDBJ databases">
        <authorList>
            <person name="Mellies J."/>
            <person name="Newton I."/>
        </authorList>
    </citation>
    <scope>NUCLEOTIDE SEQUENCE</scope>
    <source>
        <strain evidence="1">13.2</strain>
    </source>
</reference>
<dbReference type="EMBL" id="CP157179">
    <property type="protein sequence ID" value="XBG31922.1"/>
    <property type="molecule type" value="Genomic_DNA"/>
</dbReference>
<protein>
    <submittedName>
        <fullName evidence="1">Uncharacterized protein</fullName>
    </submittedName>
</protein>
<gene>
    <name evidence="1" type="ORF">ABH853_00585</name>
</gene>
<organism evidence="1">
    <name type="scientific">Pseudomonas sp. 13.2</name>
    <dbReference type="NCBI Taxonomy" id="3144665"/>
    <lineage>
        <taxon>Bacteria</taxon>
        <taxon>Pseudomonadati</taxon>
        <taxon>Pseudomonadota</taxon>
        <taxon>Gammaproteobacteria</taxon>
        <taxon>Pseudomonadales</taxon>
        <taxon>Pseudomonadaceae</taxon>
        <taxon>Pseudomonas</taxon>
    </lineage>
</organism>
<accession>A0AAU7BH95</accession>
<reference evidence="1" key="1">
    <citation type="journal article" date="2019" name="Microbiol. Resour. Announc.">
        <title>Draft Genome Sequences of Five Environmental Bacterial Isolates That Degrade Polyethylene Terephthalate Plastic.</title>
        <authorList>
            <person name="Leon-Zayas R."/>
            <person name="Roberts C."/>
            <person name="Vague M."/>
            <person name="Mellies J.L."/>
        </authorList>
    </citation>
    <scope>NUCLEOTIDE SEQUENCE</scope>
    <source>
        <strain evidence="1">13.2</strain>
    </source>
</reference>
<sequence length="125" mass="14313">MTDQIQRLDDSIEQLGRLADALESQVTPCPTSRLRLITWLADRFKSASAIAKAEENLPRLPKWLISAYTAWIHEPGSNDHLIPATGRFVSLWNHQTKVSQEDSHRRLTLRASPSIMNRLVQIMQR</sequence>
<proteinExistence type="predicted"/>